<evidence type="ECO:0000313" key="3">
    <source>
        <dbReference type="Proteomes" id="UP000092993"/>
    </source>
</evidence>
<sequence length="239" mass="25447">MPVLICQNSIARHSPTVTASGHFHSRPGPRLLSAALSCPLDPSPCFHPAPSSLPRALSQLRHSPCLFSSQAMTNFSHQAQPCPRSVFCLKYGALTSAEYHARIALSVLYMHDSTLPHSNTHLLALKSAPPLHSNALFESSSALPNTSLAHHTPGPGSHPLEAPQNGNSGFEPSDSLLAPSPRTRSRAGHKTGQGHSIGVSLLHHTFFRGRLSTPFLLLVPVQRGVAAALPCSRPKLSST</sequence>
<protein>
    <submittedName>
        <fullName evidence="2">Uncharacterized protein</fullName>
    </submittedName>
</protein>
<proteinExistence type="predicted"/>
<evidence type="ECO:0000256" key="1">
    <source>
        <dbReference type="SAM" id="MobiDB-lite"/>
    </source>
</evidence>
<gene>
    <name evidence="2" type="ORF">A0H81_05611</name>
</gene>
<organism evidence="2 3">
    <name type="scientific">Grifola frondosa</name>
    <name type="common">Maitake</name>
    <name type="synonym">Polyporus frondosus</name>
    <dbReference type="NCBI Taxonomy" id="5627"/>
    <lineage>
        <taxon>Eukaryota</taxon>
        <taxon>Fungi</taxon>
        <taxon>Dikarya</taxon>
        <taxon>Basidiomycota</taxon>
        <taxon>Agaricomycotina</taxon>
        <taxon>Agaricomycetes</taxon>
        <taxon>Polyporales</taxon>
        <taxon>Grifolaceae</taxon>
        <taxon>Grifola</taxon>
    </lineage>
</organism>
<dbReference type="Proteomes" id="UP000092993">
    <property type="component" value="Unassembled WGS sequence"/>
</dbReference>
<evidence type="ECO:0000313" key="2">
    <source>
        <dbReference type="EMBL" id="OBZ74638.1"/>
    </source>
</evidence>
<dbReference type="EMBL" id="LUGG01000005">
    <property type="protein sequence ID" value="OBZ74638.1"/>
    <property type="molecule type" value="Genomic_DNA"/>
</dbReference>
<reference evidence="2 3" key="1">
    <citation type="submission" date="2016-03" db="EMBL/GenBank/DDBJ databases">
        <title>Whole genome sequencing of Grifola frondosa 9006-11.</title>
        <authorList>
            <person name="Min B."/>
            <person name="Park H."/>
            <person name="Kim J.-G."/>
            <person name="Cho H."/>
            <person name="Oh Y.-L."/>
            <person name="Kong W.-S."/>
            <person name="Choi I.-G."/>
        </authorList>
    </citation>
    <scope>NUCLEOTIDE SEQUENCE [LARGE SCALE GENOMIC DNA]</scope>
    <source>
        <strain evidence="2 3">9006-11</strain>
    </source>
</reference>
<feature type="region of interest" description="Disordered" evidence="1">
    <location>
        <begin position="144"/>
        <end position="193"/>
    </location>
</feature>
<name>A0A1C7MCQ4_GRIFR</name>
<dbReference type="AlphaFoldDB" id="A0A1C7MCQ4"/>
<accession>A0A1C7MCQ4</accession>
<keyword evidence="3" id="KW-1185">Reference proteome</keyword>
<comment type="caution">
    <text evidence="2">The sequence shown here is derived from an EMBL/GenBank/DDBJ whole genome shotgun (WGS) entry which is preliminary data.</text>
</comment>